<gene>
    <name evidence="1" type="ORF">D1222_10960</name>
</gene>
<proteinExistence type="predicted"/>
<evidence type="ECO:0000313" key="1">
    <source>
        <dbReference type="EMBL" id="RIJ28883.1"/>
    </source>
</evidence>
<accession>A0A399RDZ6</accession>
<reference evidence="1 2" key="1">
    <citation type="submission" date="2018-08" db="EMBL/GenBank/DDBJ databases">
        <title>Henriciella mobilis sp. nov., isolated from seawater.</title>
        <authorList>
            <person name="Cheng H."/>
            <person name="Wu Y.-H."/>
            <person name="Xu X.-W."/>
            <person name="Guo L.-L."/>
        </authorList>
    </citation>
    <scope>NUCLEOTIDE SEQUENCE [LARGE SCALE GENOMIC DNA]</scope>
    <source>
        <strain evidence="1 2">CCUG67844</strain>
    </source>
</reference>
<protein>
    <submittedName>
        <fullName evidence="1">Uncharacterized protein</fullName>
    </submittedName>
</protein>
<sequence>MISKASEAGLAASKREAFFSAEIEIDPEQGRQNSWMPDLARALGDPNLAQNINYLYEVLHDLCADNPGKLFTFVVRAKPGADLKSLLVISDFIRSLDEESPECSVLAYLAYD</sequence>
<dbReference type="EMBL" id="QWGA01000007">
    <property type="protein sequence ID" value="RIJ28883.1"/>
    <property type="molecule type" value="Genomic_DNA"/>
</dbReference>
<keyword evidence="2" id="KW-1185">Reference proteome</keyword>
<comment type="caution">
    <text evidence="1">The sequence shown here is derived from an EMBL/GenBank/DDBJ whole genome shotgun (WGS) entry which is preliminary data.</text>
</comment>
<dbReference type="AlphaFoldDB" id="A0A399RDZ6"/>
<name>A0A399RDZ6_9PROT</name>
<dbReference type="RefSeq" id="WP_119454303.1">
    <property type="nucleotide sequence ID" value="NZ_QWGA01000007.1"/>
</dbReference>
<dbReference type="Proteomes" id="UP000265845">
    <property type="component" value="Unassembled WGS sequence"/>
</dbReference>
<evidence type="ECO:0000313" key="2">
    <source>
        <dbReference type="Proteomes" id="UP000265845"/>
    </source>
</evidence>
<organism evidence="1 2">
    <name type="scientific">Henriciella algicola</name>
    <dbReference type="NCBI Taxonomy" id="1608422"/>
    <lineage>
        <taxon>Bacteria</taxon>
        <taxon>Pseudomonadati</taxon>
        <taxon>Pseudomonadota</taxon>
        <taxon>Alphaproteobacteria</taxon>
        <taxon>Hyphomonadales</taxon>
        <taxon>Hyphomonadaceae</taxon>
        <taxon>Henriciella</taxon>
    </lineage>
</organism>